<reference evidence="5 6" key="1">
    <citation type="submission" date="2010-05" db="EMBL/GenBank/DDBJ databases">
        <title>The Genome Sequence of Thecamonas trahens ATCC 50062.</title>
        <authorList>
            <consortium name="The Broad Institute Genome Sequencing Platform"/>
            <person name="Russ C."/>
            <person name="Cuomo C."/>
            <person name="Shea T."/>
            <person name="Young S.K."/>
            <person name="Zeng Q."/>
            <person name="Koehrsen M."/>
            <person name="Haas B."/>
            <person name="Borodovsky M."/>
            <person name="Guigo R."/>
            <person name="Alvarado L."/>
            <person name="Berlin A."/>
            <person name="Bochicchio J."/>
            <person name="Borenstein D."/>
            <person name="Chapman S."/>
            <person name="Chen Z."/>
            <person name="Freedman E."/>
            <person name="Gellesch M."/>
            <person name="Goldberg J."/>
            <person name="Griggs A."/>
            <person name="Gujja S."/>
            <person name="Heilman E."/>
            <person name="Heiman D."/>
            <person name="Hepburn T."/>
            <person name="Howarth C."/>
            <person name="Jen D."/>
            <person name="Larson L."/>
            <person name="Mehta T."/>
            <person name="Park D."/>
            <person name="Pearson M."/>
            <person name="Roberts A."/>
            <person name="Saif S."/>
            <person name="Shenoy N."/>
            <person name="Sisk P."/>
            <person name="Stolte C."/>
            <person name="Sykes S."/>
            <person name="Thomson T."/>
            <person name="Walk T."/>
            <person name="White J."/>
            <person name="Yandava C."/>
            <person name="Burger G."/>
            <person name="Gray M.W."/>
            <person name="Holland P.W.H."/>
            <person name="King N."/>
            <person name="Lang F.B.F."/>
            <person name="Roger A.J."/>
            <person name="Ruiz-Trillo I."/>
            <person name="Lander E."/>
            <person name="Nusbaum C."/>
        </authorList>
    </citation>
    <scope>NUCLEOTIDE SEQUENCE [LARGE SCALE GENOMIC DNA]</scope>
    <source>
        <strain evidence="5 6">ATCC 50062</strain>
    </source>
</reference>
<dbReference type="AlphaFoldDB" id="A0A0L0DPE5"/>
<feature type="region of interest" description="Disordered" evidence="2">
    <location>
        <begin position="545"/>
        <end position="597"/>
    </location>
</feature>
<feature type="region of interest" description="Disordered" evidence="2">
    <location>
        <begin position="429"/>
        <end position="519"/>
    </location>
</feature>
<dbReference type="InterPro" id="IPR003891">
    <property type="entry name" value="Initiation_fac_eIF4g_MI"/>
</dbReference>
<accession>A0A0L0DPE5</accession>
<proteinExistence type="predicted"/>
<feature type="compositionally biased region" description="Low complexity" evidence="2">
    <location>
        <begin position="573"/>
        <end position="591"/>
    </location>
</feature>
<keyword evidence="3" id="KW-0812">Transmembrane</keyword>
<dbReference type="Proteomes" id="UP000054408">
    <property type="component" value="Unassembled WGS sequence"/>
</dbReference>
<dbReference type="PROSITE" id="PS51366">
    <property type="entry name" value="MI"/>
    <property type="match status" value="1"/>
</dbReference>
<evidence type="ECO:0000313" key="6">
    <source>
        <dbReference type="Proteomes" id="UP000054408"/>
    </source>
</evidence>
<sequence length="804" mass="86794">MNKESTTGSGSGGKRGPRRSGPGGNKGGSGGKHKQSHSQQQQQQEPLDPVKVKERALKEYFDKLRPENFDTSVALVETAKLDLSTTAEVAKFVGALLDKAMSSLKATPTLAHLARFMQFKSVRSMFPQARDDSQAVHLVLNALQDKMMSRHELGLSRRQVVGLLALVGELFNVSVLSLAILSSIFADLSLYFAPDAAARAAALAESKTVMTDRQTCDMVAACQLFLTVGAKLDAPDADEAAHALAEHVFVGLKLAQRAQLFDAKVNWRIGQVCEQRVRGWSWMRPPRTRSKVKISDNTFVAPLLDHCTPHAIQRLQFLRPVAALGQLLYVGAPASAPLDPAQPTVAQLCAQATTERWAKRTADMALITAVDKVQAEHERRVAEAARAEAQAEAQAKARAAAEAKARAAAEAKARAAAEAKARAAAEAKSRAAAEAKARADSRARTAAPSKPHQPLIPPSRSVAAAKSAATPVKPAVHSALLDDDEAERQRRREEALSRKMAERSVATARPTADTRTTKRGRIKYPIDALIKMQFSKAVRPDLIDTSSFPLDTRPPPGFSLARITKPSRSSAQAEPAPAPTTAAEPAPAEPAKLSPEKLARRGKSILEEYFSLRDTKEVAECLAELNAPEYYPKFISQSLTIMLEKKEDARESLPDLFIALVSGSVVDITADLVVEGLAACLDLLDDLLIDIPLGGLYVGRLVGRLIAADLMTISQIVELLAPREMLILGGHVGKLIAGMVRAIVEDLEDEEAVDDPVAAAKAKWEAAGVDIRTLVKRRFRETAVLREWLASERISDVITVADDA</sequence>
<dbReference type="GeneID" id="25570220"/>
<keyword evidence="3" id="KW-1133">Transmembrane helix</keyword>
<dbReference type="EMBL" id="GL349486">
    <property type="protein sequence ID" value="KNC54172.1"/>
    <property type="molecule type" value="Genomic_DNA"/>
</dbReference>
<dbReference type="Gene3D" id="1.25.40.180">
    <property type="match status" value="2"/>
</dbReference>
<feature type="region of interest" description="Disordered" evidence="2">
    <location>
        <begin position="1"/>
        <end position="51"/>
    </location>
</feature>
<organism evidence="5 6">
    <name type="scientific">Thecamonas trahens ATCC 50062</name>
    <dbReference type="NCBI Taxonomy" id="461836"/>
    <lineage>
        <taxon>Eukaryota</taxon>
        <taxon>Apusozoa</taxon>
        <taxon>Apusomonadida</taxon>
        <taxon>Apusomonadidae</taxon>
        <taxon>Thecamonas</taxon>
    </lineage>
</organism>
<dbReference type="InterPro" id="IPR016024">
    <property type="entry name" value="ARM-type_fold"/>
</dbReference>
<feature type="coiled-coil region" evidence="1">
    <location>
        <begin position="370"/>
        <end position="426"/>
    </location>
</feature>
<protein>
    <recommendedName>
        <fullName evidence="4">MI domain-containing protein</fullName>
    </recommendedName>
</protein>
<dbReference type="PANTHER" id="PTHR23253">
    <property type="entry name" value="EUKARYOTIC TRANSLATION INITIATION FACTOR 4 GAMMA"/>
    <property type="match status" value="1"/>
</dbReference>
<dbReference type="Pfam" id="PF02847">
    <property type="entry name" value="MA3"/>
    <property type="match status" value="1"/>
</dbReference>
<evidence type="ECO:0000259" key="4">
    <source>
        <dbReference type="PROSITE" id="PS51366"/>
    </source>
</evidence>
<feature type="compositionally biased region" description="Basic and acidic residues" evidence="2">
    <location>
        <begin position="487"/>
        <end position="502"/>
    </location>
</feature>
<dbReference type="SMART" id="SM00544">
    <property type="entry name" value="MA3"/>
    <property type="match status" value="1"/>
</dbReference>
<feature type="transmembrane region" description="Helical" evidence="3">
    <location>
        <begin position="160"/>
        <end position="185"/>
    </location>
</feature>
<feature type="compositionally biased region" description="Gly residues" evidence="2">
    <location>
        <begin position="21"/>
        <end position="30"/>
    </location>
</feature>
<name>A0A0L0DPE5_THETB</name>
<evidence type="ECO:0000256" key="2">
    <source>
        <dbReference type="SAM" id="MobiDB-lite"/>
    </source>
</evidence>
<keyword evidence="1" id="KW-0175">Coiled coil</keyword>
<keyword evidence="6" id="KW-1185">Reference proteome</keyword>
<dbReference type="OrthoDB" id="514777at2759"/>
<dbReference type="STRING" id="461836.A0A0L0DPE5"/>
<feature type="domain" description="MI" evidence="4">
    <location>
        <begin position="597"/>
        <end position="721"/>
    </location>
</feature>
<evidence type="ECO:0000313" key="5">
    <source>
        <dbReference type="EMBL" id="KNC54172.1"/>
    </source>
</evidence>
<dbReference type="SUPFAM" id="SSF48371">
    <property type="entry name" value="ARM repeat"/>
    <property type="match status" value="2"/>
</dbReference>
<evidence type="ECO:0000256" key="1">
    <source>
        <dbReference type="SAM" id="Coils"/>
    </source>
</evidence>
<evidence type="ECO:0000256" key="3">
    <source>
        <dbReference type="SAM" id="Phobius"/>
    </source>
</evidence>
<keyword evidence="3" id="KW-0472">Membrane</keyword>
<gene>
    <name evidence="5" type="ORF">AMSG_12306</name>
</gene>
<dbReference type="eggNOG" id="KOG0401">
    <property type="taxonomic scope" value="Eukaryota"/>
</dbReference>
<dbReference type="RefSeq" id="XP_013754014.1">
    <property type="nucleotide sequence ID" value="XM_013898560.1"/>
</dbReference>
<feature type="compositionally biased region" description="Basic and acidic residues" evidence="2">
    <location>
        <begin position="429"/>
        <end position="443"/>
    </location>
</feature>